<accession>A0A1A8Z7U2</accession>
<dbReference type="EMBL" id="FLRD01000113">
    <property type="protein sequence ID" value="SBT39936.1"/>
    <property type="molecule type" value="Genomic_DNA"/>
</dbReference>
<organism evidence="1 4">
    <name type="scientific">Plasmodium ovale wallikeri</name>
    <dbReference type="NCBI Taxonomy" id="864142"/>
    <lineage>
        <taxon>Eukaryota</taxon>
        <taxon>Sar</taxon>
        <taxon>Alveolata</taxon>
        <taxon>Apicomplexa</taxon>
        <taxon>Aconoidasida</taxon>
        <taxon>Haemosporida</taxon>
        <taxon>Plasmodiidae</taxon>
        <taxon>Plasmodium</taxon>
        <taxon>Plasmodium (Plasmodium)</taxon>
    </lineage>
</organism>
<evidence type="ECO:0000313" key="1">
    <source>
        <dbReference type="EMBL" id="SBT39936.1"/>
    </source>
</evidence>
<proteinExistence type="predicted"/>
<gene>
    <name evidence="1" type="ORF">POVWA1_040960</name>
    <name evidence="2" type="ORF">POVWA2_039530</name>
</gene>
<reference evidence="3 4" key="1">
    <citation type="submission" date="2016-05" db="EMBL/GenBank/DDBJ databases">
        <authorList>
            <person name="Naeem Raeece"/>
        </authorList>
    </citation>
    <scope>NUCLEOTIDE SEQUENCE [LARGE SCALE GENOMIC DNA]</scope>
</reference>
<evidence type="ECO:0000313" key="3">
    <source>
        <dbReference type="Proteomes" id="UP000078550"/>
    </source>
</evidence>
<dbReference type="AlphaFoldDB" id="A0A1A8Z7U2"/>
<dbReference type="Proteomes" id="UP000078550">
    <property type="component" value="Unassembled WGS sequence"/>
</dbReference>
<reference evidence="1" key="2">
    <citation type="submission" date="2016-05" db="EMBL/GenBank/DDBJ databases">
        <authorList>
            <person name="Lavstsen T."/>
            <person name="Jespersen J.S."/>
        </authorList>
    </citation>
    <scope>NUCLEOTIDE SEQUENCE [LARGE SCALE GENOMIC DNA]</scope>
</reference>
<evidence type="ECO:0000313" key="4">
    <source>
        <dbReference type="Proteomes" id="UP000078555"/>
    </source>
</evidence>
<name>A0A1A8Z7U2_PLAOA</name>
<protein>
    <submittedName>
        <fullName evidence="1">Uncharacterized protein</fullName>
    </submittedName>
</protein>
<dbReference type="EMBL" id="FLRE01000152">
    <property type="protein sequence ID" value="SBT40321.1"/>
    <property type="molecule type" value="Genomic_DNA"/>
</dbReference>
<evidence type="ECO:0000313" key="2">
    <source>
        <dbReference type="EMBL" id="SBT40321.1"/>
    </source>
</evidence>
<sequence length="175" mass="20410">MDMFAVQNGTLRSIWGGGIGTHTIKIHIHETTDTYLYLFAYPEERGAEAERTMEENKGESQGRRKENAKFSKFVTSLSFMKKKTNEKEENVKKKIKYSNDDHVWILKEYEEEVNAFLKIKLAQKNKNNVSLNCLGRKSYKNYNNYVNLYNIEINKFINSVKKNKPINSLKGINSK</sequence>
<dbReference type="Proteomes" id="UP000078555">
    <property type="component" value="Unassembled WGS sequence"/>
</dbReference>
<keyword evidence="4" id="KW-1185">Reference proteome</keyword>